<sequence>MRLTALYRYPVKSAQGELLEASPVEPLGLAGDRRWLLVEEASGRFLTQRTLPVIGQLSALYNAAGGLDLCAPGLPALHVALPDADSDLRGVIIWKDTLRVPDAGDAAAEWVSALIGKPSRLVYVPEHRARPLGVGDGEPDDRVAFADGFPLLLINQASVDDLSSRVGREMAMLRFRPNLVIDGAGAYAEDGWKRLRIGNVDFRLASPCARCIMTTINPTTHERDSDREPLNTLKGYRLRDGGIMLGQNLIPDGRGVVEVGMEVTVLE</sequence>
<dbReference type="Proteomes" id="UP000746535">
    <property type="component" value="Unassembled WGS sequence"/>
</dbReference>
<evidence type="ECO:0000259" key="1">
    <source>
        <dbReference type="PROSITE" id="PS51340"/>
    </source>
</evidence>
<dbReference type="SUPFAM" id="SSF50800">
    <property type="entry name" value="PK beta-barrel domain-like"/>
    <property type="match status" value="1"/>
</dbReference>
<dbReference type="InterPro" id="IPR011037">
    <property type="entry name" value="Pyrv_Knase-like_insert_dom_sf"/>
</dbReference>
<evidence type="ECO:0000313" key="2">
    <source>
        <dbReference type="EMBL" id="NJP01644.1"/>
    </source>
</evidence>
<protein>
    <submittedName>
        <fullName evidence="2">MOSC domain-containing protein</fullName>
    </submittedName>
</protein>
<dbReference type="EMBL" id="JAAVJI010000006">
    <property type="protein sequence ID" value="NJP01644.1"/>
    <property type="molecule type" value="Genomic_DNA"/>
</dbReference>
<comment type="caution">
    <text evidence="2">The sequence shown here is derived from an EMBL/GenBank/DDBJ whole genome shotgun (WGS) entry which is preliminary data.</text>
</comment>
<dbReference type="InterPro" id="IPR005302">
    <property type="entry name" value="MoCF_Sase_C"/>
</dbReference>
<dbReference type="RefSeq" id="WP_168084219.1">
    <property type="nucleotide sequence ID" value="NZ_JAAVJI010000006.1"/>
</dbReference>
<dbReference type="PANTHER" id="PTHR14237:SF19">
    <property type="entry name" value="MITOCHONDRIAL AMIDOXIME REDUCING COMPONENT 1"/>
    <property type="match status" value="1"/>
</dbReference>
<name>A0ABX0YH26_9PSED</name>
<feature type="domain" description="MOSC" evidence="1">
    <location>
        <begin position="124"/>
        <end position="266"/>
    </location>
</feature>
<dbReference type="PANTHER" id="PTHR14237">
    <property type="entry name" value="MOLYBDOPTERIN COFACTOR SULFURASE MOSC"/>
    <property type="match status" value="1"/>
</dbReference>
<reference evidence="2 3" key="1">
    <citation type="submission" date="2020-03" db="EMBL/GenBank/DDBJ databases">
        <authorList>
            <person name="Wang L."/>
            <person name="He N."/>
            <person name="Li Y."/>
            <person name="Fang Y."/>
            <person name="Zhang F."/>
        </authorList>
    </citation>
    <scope>NUCLEOTIDE SEQUENCE [LARGE SCALE GENOMIC DNA]</scope>
    <source>
        <strain evidence="3">hsmgli-8</strain>
    </source>
</reference>
<dbReference type="Pfam" id="PF03476">
    <property type="entry name" value="MOSC_N"/>
    <property type="match status" value="1"/>
</dbReference>
<dbReference type="SUPFAM" id="SSF141673">
    <property type="entry name" value="MOSC N-terminal domain-like"/>
    <property type="match status" value="1"/>
</dbReference>
<dbReference type="InterPro" id="IPR005303">
    <property type="entry name" value="MOCOS_middle"/>
</dbReference>
<accession>A0ABX0YH26</accession>
<proteinExistence type="predicted"/>
<evidence type="ECO:0000313" key="3">
    <source>
        <dbReference type="Proteomes" id="UP000746535"/>
    </source>
</evidence>
<organism evidence="2 3">
    <name type="scientific">Pseudomonas quercus</name>
    <dbReference type="NCBI Taxonomy" id="2722792"/>
    <lineage>
        <taxon>Bacteria</taxon>
        <taxon>Pseudomonadati</taxon>
        <taxon>Pseudomonadota</taxon>
        <taxon>Gammaproteobacteria</taxon>
        <taxon>Pseudomonadales</taxon>
        <taxon>Pseudomonadaceae</taxon>
        <taxon>Pseudomonas</taxon>
    </lineage>
</organism>
<keyword evidence="3" id="KW-1185">Reference proteome</keyword>
<dbReference type="PROSITE" id="PS51340">
    <property type="entry name" value="MOSC"/>
    <property type="match status" value="1"/>
</dbReference>
<gene>
    <name evidence="2" type="ORF">HBH25_12395</name>
</gene>
<dbReference type="Pfam" id="PF03473">
    <property type="entry name" value="MOSC"/>
    <property type="match status" value="1"/>
</dbReference>